<reference evidence="2 3" key="1">
    <citation type="submission" date="2016-10" db="EMBL/GenBank/DDBJ databases">
        <authorList>
            <person name="de Groot N.N."/>
        </authorList>
    </citation>
    <scope>NUCLEOTIDE SEQUENCE [LARGE SCALE GENOMIC DNA]</scope>
    <source>
        <strain evidence="2 3">DSM 16199</strain>
    </source>
</reference>
<keyword evidence="3" id="KW-1185">Reference proteome</keyword>
<dbReference type="AlphaFoldDB" id="A0A1I4JTE4"/>
<protein>
    <recommendedName>
        <fullName evidence="4">Beta-barrel porin 2</fullName>
    </recommendedName>
</protein>
<dbReference type="STRING" id="195913.SAMN04488004_14411"/>
<name>A0A1I4JTE4_9RHOB</name>
<evidence type="ECO:0000256" key="1">
    <source>
        <dbReference type="SAM" id="SignalP"/>
    </source>
</evidence>
<dbReference type="Proteomes" id="UP000199550">
    <property type="component" value="Unassembled WGS sequence"/>
</dbReference>
<accession>A0A1I4JTE4</accession>
<evidence type="ECO:0000313" key="3">
    <source>
        <dbReference type="Proteomes" id="UP000199550"/>
    </source>
</evidence>
<feature type="chain" id="PRO_5011464682" description="Beta-barrel porin 2" evidence="1">
    <location>
        <begin position="30"/>
        <end position="424"/>
    </location>
</feature>
<evidence type="ECO:0008006" key="4">
    <source>
        <dbReference type="Google" id="ProtNLM"/>
    </source>
</evidence>
<evidence type="ECO:0000313" key="2">
    <source>
        <dbReference type="EMBL" id="SFL69523.1"/>
    </source>
</evidence>
<keyword evidence="1" id="KW-0732">Signal</keyword>
<organism evidence="2 3">
    <name type="scientific">Loktanella salsilacus</name>
    <dbReference type="NCBI Taxonomy" id="195913"/>
    <lineage>
        <taxon>Bacteria</taxon>
        <taxon>Pseudomonadati</taxon>
        <taxon>Pseudomonadota</taxon>
        <taxon>Alphaproteobacteria</taxon>
        <taxon>Rhodobacterales</taxon>
        <taxon>Roseobacteraceae</taxon>
        <taxon>Loktanella</taxon>
    </lineage>
</organism>
<dbReference type="EMBL" id="FOTF01000044">
    <property type="protein sequence ID" value="SFL69523.1"/>
    <property type="molecule type" value="Genomic_DNA"/>
</dbReference>
<proteinExistence type="predicted"/>
<gene>
    <name evidence="2" type="ORF">SAMN04488004_14411</name>
</gene>
<sequence length="424" mass="45865">MTVVFAPRAALRGAWLTAWLAALPLAGHAQSYETGGIQLTFGTAFGLVGTDNEGPRSDGGESTIDARFTPSFGLLTQTPTSSFGFEGATDIRYGTSSPDVGLTSPRVETRFETHSANAGLELTGNFRQMDLGEEKFTVRDADGLTDFVNGTATRQTSRATVELDWGRDAMAAFSVYARGNQTIYTSGNASGLNGNSLADNSRRTVGASTRLDISPAMQLDAELSYSAFEDGTSPDPSETVTATAGFSLDRPLGAVSTEATLVDTPNGQRYGLSAGRTLEFPIGPVTAQIGAMHLPQGETVMTGSLSTFRTYVRSEFEFALSRDVSSLNEQDSERLNTRMRVNFTRALTRDAEFQINLDAVQARDFETDAESFDTTLDILYSKGLTKDWIGDAGYSYRYIEDTPGDMAQANTLYLLLRRKFVTSY</sequence>
<feature type="signal peptide" evidence="1">
    <location>
        <begin position="1"/>
        <end position="29"/>
    </location>
</feature>